<sequence>MNPENDQFFTGNLTNSADDSILIWALTRQVIKVFISVAAITCNILIVYATVKRNELKFHHLLNWSVLDTVCCLISPYMPLLVKALGYEQVEYEGAICWVLQTQSALQLVVYTTVFLLTIDWTIANYFENYYASYQSNATIIKIIYYLFAISYLLSASLHCLSNWRTIHHFANLNILRFLALYLTLLHLINCVYRKTKFDFGLISPTIFMLCWLPYLIVHTFLSSNENWVVFAYFVAHCFAFSAPIANVLFLAKTENELNEKFHQLIKLVANCLAQSMENNYTNTTQHYSVFVKSCEIVTFVMALCGIVANCIIVTVLIKSKEAKNHYYTYLINWCVCNSIFLACFSFYLHDIFYSLHGCIITYLQDTFMLGNIIFVSVLTLDWYVTNYSTQNCAYKCRKVSLFVTLITWILLAVFAMNSVFLCVHKIHFPVVTLTLLLATFCFFILFVVVHVLRLVKKQTSSRVFIKSNLMLILASSYVLCWLPNWIGMPFELSFGSVWDGIFVLLVGVGCANSGLVLILLIRYDETFAKSFGRNVGHFDDLRENQSDSLI</sequence>
<protein>
    <recommendedName>
        <fullName evidence="9">G-protein coupled receptors family 1 profile domain-containing protein</fullName>
    </recommendedName>
</protein>
<evidence type="ECO:0000256" key="1">
    <source>
        <dbReference type="ARBA" id="ARBA00004651"/>
    </source>
</evidence>
<proteinExistence type="predicted"/>
<feature type="transmembrane region" description="Helical" evidence="6">
    <location>
        <begin position="297"/>
        <end position="318"/>
    </location>
</feature>
<feature type="transmembrane region" description="Helical" evidence="6">
    <location>
        <begin position="139"/>
        <end position="155"/>
    </location>
</feature>
<keyword evidence="6" id="KW-1133">Transmembrane helix</keyword>
<organism evidence="7 8">
    <name type="scientific">Tribolium castaneum</name>
    <name type="common">Red flour beetle</name>
    <dbReference type="NCBI Taxonomy" id="7070"/>
    <lineage>
        <taxon>Eukaryota</taxon>
        <taxon>Metazoa</taxon>
        <taxon>Ecdysozoa</taxon>
        <taxon>Arthropoda</taxon>
        <taxon>Hexapoda</taxon>
        <taxon>Insecta</taxon>
        <taxon>Pterygota</taxon>
        <taxon>Neoptera</taxon>
        <taxon>Endopterygota</taxon>
        <taxon>Coleoptera</taxon>
        <taxon>Polyphaga</taxon>
        <taxon>Cucujiformia</taxon>
        <taxon>Tenebrionidae</taxon>
        <taxon>Tenebrionidae incertae sedis</taxon>
        <taxon>Tribolium</taxon>
    </lineage>
</organism>
<keyword evidence="6" id="KW-0812">Transmembrane</keyword>
<keyword evidence="4" id="KW-0675">Receptor</keyword>
<dbReference type="GO" id="GO:0043005">
    <property type="term" value="C:neuron projection"/>
    <property type="evidence" value="ECO:0000318"/>
    <property type="project" value="GO_Central"/>
</dbReference>
<dbReference type="CDD" id="cd00637">
    <property type="entry name" value="7tm_classA_rhodopsin-like"/>
    <property type="match status" value="1"/>
</dbReference>
<evidence type="ECO:0000256" key="6">
    <source>
        <dbReference type="SAM" id="Phobius"/>
    </source>
</evidence>
<evidence type="ECO:0008006" key="9">
    <source>
        <dbReference type="Google" id="ProtNLM"/>
    </source>
</evidence>
<evidence type="ECO:0000313" key="7">
    <source>
        <dbReference type="EMBL" id="KYB25434.1"/>
    </source>
</evidence>
<feature type="transmembrane region" description="Helical" evidence="6">
    <location>
        <begin position="330"/>
        <end position="349"/>
    </location>
</feature>
<comment type="subcellular location">
    <subcellularLocation>
        <location evidence="1">Cell membrane</location>
        <topology evidence="1">Multi-pass membrane protein</topology>
    </subcellularLocation>
</comment>
<dbReference type="AlphaFoldDB" id="A0A139WC11"/>
<evidence type="ECO:0000256" key="2">
    <source>
        <dbReference type="ARBA" id="ARBA00022475"/>
    </source>
</evidence>
<name>A0A139WC11_TRICA</name>
<reference evidence="7 8" key="2">
    <citation type="journal article" date="2010" name="Nucleic Acids Res.">
        <title>BeetleBase in 2010: revisions to provide comprehensive genomic information for Tribolium castaneum.</title>
        <authorList>
            <person name="Kim H.S."/>
            <person name="Murphy T."/>
            <person name="Xia J."/>
            <person name="Caragea D."/>
            <person name="Park Y."/>
            <person name="Beeman R.W."/>
            <person name="Lorenzen M.D."/>
            <person name="Butcher S."/>
            <person name="Manak J.R."/>
            <person name="Brown S.J."/>
        </authorList>
    </citation>
    <scope>GENOME REANNOTATION</scope>
    <source>
        <strain evidence="7 8">Georgia GA2</strain>
    </source>
</reference>
<keyword evidence="6" id="KW-0472">Membrane</keyword>
<feature type="transmembrane region" description="Helical" evidence="6">
    <location>
        <begin position="427"/>
        <end position="450"/>
    </location>
</feature>
<evidence type="ECO:0000256" key="5">
    <source>
        <dbReference type="ARBA" id="ARBA00023224"/>
    </source>
</evidence>
<feature type="transmembrane region" description="Helical" evidence="6">
    <location>
        <begin position="470"/>
        <end position="489"/>
    </location>
</feature>
<dbReference type="PANTHER" id="PTHR24229">
    <property type="entry name" value="NEUROPEPTIDES RECEPTOR"/>
    <property type="match status" value="1"/>
</dbReference>
<feature type="transmembrane region" description="Helical" evidence="6">
    <location>
        <begin position="501"/>
        <end position="522"/>
    </location>
</feature>
<dbReference type="SUPFAM" id="SSF81321">
    <property type="entry name" value="Family A G protein-coupled receptor-like"/>
    <property type="match status" value="1"/>
</dbReference>
<dbReference type="GO" id="GO:0042277">
    <property type="term" value="F:peptide binding"/>
    <property type="evidence" value="ECO:0000318"/>
    <property type="project" value="GO_Central"/>
</dbReference>
<evidence type="ECO:0000256" key="3">
    <source>
        <dbReference type="ARBA" id="ARBA00023040"/>
    </source>
</evidence>
<keyword evidence="8" id="KW-1185">Reference proteome</keyword>
<feature type="transmembrane region" description="Helical" evidence="6">
    <location>
        <begin position="228"/>
        <end position="250"/>
    </location>
</feature>
<feature type="transmembrane region" description="Helical" evidence="6">
    <location>
        <begin position="108"/>
        <end position="127"/>
    </location>
</feature>
<dbReference type="InParanoid" id="A0A139WC11"/>
<gene>
    <name evidence="7" type="primary">AUGUSTUS-3.0.2_34476</name>
    <name evidence="7" type="ORF">TcasGA2_TC034476</name>
</gene>
<reference evidence="7 8" key="1">
    <citation type="journal article" date="2008" name="Nature">
        <title>The genome of the model beetle and pest Tribolium castaneum.</title>
        <authorList>
            <consortium name="Tribolium Genome Sequencing Consortium"/>
            <person name="Richards S."/>
            <person name="Gibbs R.A."/>
            <person name="Weinstock G.M."/>
            <person name="Brown S.J."/>
            <person name="Denell R."/>
            <person name="Beeman R.W."/>
            <person name="Gibbs R."/>
            <person name="Beeman R.W."/>
            <person name="Brown S.J."/>
            <person name="Bucher G."/>
            <person name="Friedrich M."/>
            <person name="Grimmelikhuijzen C.J."/>
            <person name="Klingler M."/>
            <person name="Lorenzen M."/>
            <person name="Richards S."/>
            <person name="Roth S."/>
            <person name="Schroder R."/>
            <person name="Tautz D."/>
            <person name="Zdobnov E.M."/>
            <person name="Muzny D."/>
            <person name="Gibbs R.A."/>
            <person name="Weinstock G.M."/>
            <person name="Attaway T."/>
            <person name="Bell S."/>
            <person name="Buhay C.J."/>
            <person name="Chandrabose M.N."/>
            <person name="Chavez D."/>
            <person name="Clerk-Blankenburg K.P."/>
            <person name="Cree A."/>
            <person name="Dao M."/>
            <person name="Davis C."/>
            <person name="Chacko J."/>
            <person name="Dinh H."/>
            <person name="Dugan-Rocha S."/>
            <person name="Fowler G."/>
            <person name="Garner T.T."/>
            <person name="Garnes J."/>
            <person name="Gnirke A."/>
            <person name="Hawes A."/>
            <person name="Hernandez J."/>
            <person name="Hines S."/>
            <person name="Holder M."/>
            <person name="Hume J."/>
            <person name="Jhangiani S.N."/>
            <person name="Joshi V."/>
            <person name="Khan Z.M."/>
            <person name="Jackson L."/>
            <person name="Kovar C."/>
            <person name="Kowis A."/>
            <person name="Lee S."/>
            <person name="Lewis L.R."/>
            <person name="Margolis J."/>
            <person name="Morgan M."/>
            <person name="Nazareth L.V."/>
            <person name="Nguyen N."/>
            <person name="Okwuonu G."/>
            <person name="Parker D."/>
            <person name="Richards S."/>
            <person name="Ruiz S.J."/>
            <person name="Santibanez J."/>
            <person name="Savard J."/>
            <person name="Scherer S.E."/>
            <person name="Schneider B."/>
            <person name="Sodergren E."/>
            <person name="Tautz D."/>
            <person name="Vattahil S."/>
            <person name="Villasana D."/>
            <person name="White C.S."/>
            <person name="Wright R."/>
            <person name="Park Y."/>
            <person name="Beeman R.W."/>
            <person name="Lord J."/>
            <person name="Oppert B."/>
            <person name="Lorenzen M."/>
            <person name="Brown S."/>
            <person name="Wang L."/>
            <person name="Savard J."/>
            <person name="Tautz D."/>
            <person name="Richards S."/>
            <person name="Weinstock G."/>
            <person name="Gibbs R.A."/>
            <person name="Liu Y."/>
            <person name="Worley K."/>
            <person name="Weinstock G."/>
            <person name="Elsik C.G."/>
            <person name="Reese J.T."/>
            <person name="Elhaik E."/>
            <person name="Landan G."/>
            <person name="Graur D."/>
            <person name="Arensburger P."/>
            <person name="Atkinson P."/>
            <person name="Beeman R.W."/>
            <person name="Beidler J."/>
            <person name="Brown S.J."/>
            <person name="Demuth J.P."/>
            <person name="Drury D.W."/>
            <person name="Du Y.Z."/>
            <person name="Fujiwara H."/>
            <person name="Lorenzen M."/>
            <person name="Maselli V."/>
            <person name="Osanai M."/>
            <person name="Park Y."/>
            <person name="Robertson H.M."/>
            <person name="Tu Z."/>
            <person name="Wang J.J."/>
            <person name="Wang S."/>
            <person name="Richards S."/>
            <person name="Song H."/>
            <person name="Zhang L."/>
            <person name="Sodergren E."/>
            <person name="Werner D."/>
            <person name="Stanke M."/>
            <person name="Morgenstern B."/>
            <person name="Solovyev V."/>
            <person name="Kosarev P."/>
            <person name="Brown G."/>
            <person name="Chen H.C."/>
            <person name="Ermolaeva O."/>
            <person name="Hlavina W."/>
            <person name="Kapustin Y."/>
            <person name="Kiryutin B."/>
            <person name="Kitts P."/>
            <person name="Maglott D."/>
            <person name="Pruitt K."/>
            <person name="Sapojnikov V."/>
            <person name="Souvorov A."/>
            <person name="Mackey A.J."/>
            <person name="Waterhouse R.M."/>
            <person name="Wyder S."/>
            <person name="Zdobnov E.M."/>
            <person name="Zdobnov E.M."/>
            <person name="Wyder S."/>
            <person name="Kriventseva E.V."/>
            <person name="Kadowaki T."/>
            <person name="Bork P."/>
            <person name="Aranda M."/>
            <person name="Bao R."/>
            <person name="Beermann A."/>
            <person name="Berns N."/>
            <person name="Bolognesi R."/>
            <person name="Bonneton F."/>
            <person name="Bopp D."/>
            <person name="Brown S.J."/>
            <person name="Bucher G."/>
            <person name="Butts T."/>
            <person name="Chaumot A."/>
            <person name="Denell R.E."/>
            <person name="Ferrier D.E."/>
            <person name="Friedrich M."/>
            <person name="Gordon C.M."/>
            <person name="Jindra M."/>
            <person name="Klingler M."/>
            <person name="Lan Q."/>
            <person name="Lattorff H.M."/>
            <person name="Laudet V."/>
            <person name="von Levetsow C."/>
            <person name="Liu Z."/>
            <person name="Lutz R."/>
            <person name="Lynch J.A."/>
            <person name="da Fonseca R.N."/>
            <person name="Posnien N."/>
            <person name="Reuter R."/>
            <person name="Roth S."/>
            <person name="Savard J."/>
            <person name="Schinko J.B."/>
            <person name="Schmitt C."/>
            <person name="Schoppmeier M."/>
            <person name="Schroder R."/>
            <person name="Shippy T.D."/>
            <person name="Simonnet F."/>
            <person name="Marques-Souza H."/>
            <person name="Tautz D."/>
            <person name="Tomoyasu Y."/>
            <person name="Trauner J."/>
            <person name="Van der Zee M."/>
            <person name="Vervoort M."/>
            <person name="Wittkopp N."/>
            <person name="Wimmer E.A."/>
            <person name="Yang X."/>
            <person name="Jones A.K."/>
            <person name="Sattelle D.B."/>
            <person name="Ebert P.R."/>
            <person name="Nelson D."/>
            <person name="Scott J.G."/>
            <person name="Beeman R.W."/>
            <person name="Muthukrishnan S."/>
            <person name="Kramer K.J."/>
            <person name="Arakane Y."/>
            <person name="Beeman R.W."/>
            <person name="Zhu Q."/>
            <person name="Hogenkamp D."/>
            <person name="Dixit R."/>
            <person name="Oppert B."/>
            <person name="Jiang H."/>
            <person name="Zou Z."/>
            <person name="Marshall J."/>
            <person name="Elpidina E."/>
            <person name="Vinokurov K."/>
            <person name="Oppert C."/>
            <person name="Zou Z."/>
            <person name="Evans J."/>
            <person name="Lu Z."/>
            <person name="Zhao P."/>
            <person name="Sumathipala N."/>
            <person name="Altincicek B."/>
            <person name="Vilcinskas A."/>
            <person name="Williams M."/>
            <person name="Hultmark D."/>
            <person name="Hetru C."/>
            <person name="Jiang H."/>
            <person name="Grimmelikhuijzen C.J."/>
            <person name="Hauser F."/>
            <person name="Cazzamali G."/>
            <person name="Williamson M."/>
            <person name="Park Y."/>
            <person name="Li B."/>
            <person name="Tanaka Y."/>
            <person name="Predel R."/>
            <person name="Neupert S."/>
            <person name="Schachtner J."/>
            <person name="Verleyen P."/>
            <person name="Raible F."/>
            <person name="Bork P."/>
            <person name="Friedrich M."/>
            <person name="Walden K.K."/>
            <person name="Robertson H.M."/>
            <person name="Angeli S."/>
            <person name="Foret S."/>
            <person name="Bucher G."/>
            <person name="Schuetz S."/>
            <person name="Maleszka R."/>
            <person name="Wimmer E.A."/>
            <person name="Beeman R.W."/>
            <person name="Lorenzen M."/>
            <person name="Tomoyasu Y."/>
            <person name="Miller S.C."/>
            <person name="Grossmann D."/>
            <person name="Bucher G."/>
        </authorList>
    </citation>
    <scope>NUCLEOTIDE SEQUENCE [LARGE SCALE GENOMIC DNA]</scope>
    <source>
        <strain evidence="7 8">Georgia GA2</strain>
    </source>
</reference>
<feature type="transmembrane region" description="Helical" evidence="6">
    <location>
        <begin position="369"/>
        <end position="388"/>
    </location>
</feature>
<dbReference type="Gene3D" id="1.20.1070.10">
    <property type="entry name" value="Rhodopsin 7-helix transmembrane proteins"/>
    <property type="match status" value="2"/>
</dbReference>
<feature type="transmembrane region" description="Helical" evidence="6">
    <location>
        <begin position="175"/>
        <end position="193"/>
    </location>
</feature>
<dbReference type="OMA" id="IDWTIAN"/>
<feature type="transmembrane region" description="Helical" evidence="6">
    <location>
        <begin position="200"/>
        <end position="222"/>
    </location>
</feature>
<evidence type="ECO:0000256" key="4">
    <source>
        <dbReference type="ARBA" id="ARBA00023170"/>
    </source>
</evidence>
<dbReference type="PANTHER" id="PTHR24229:SF40">
    <property type="entry name" value="ALLATOSTATIN C RECEPTOR 1-RELATED"/>
    <property type="match status" value="1"/>
</dbReference>
<dbReference type="EMBL" id="KQ971372">
    <property type="protein sequence ID" value="KYB25434.1"/>
    <property type="molecule type" value="Genomic_DNA"/>
</dbReference>
<dbReference type="Proteomes" id="UP000007266">
    <property type="component" value="Linkage group 9"/>
</dbReference>
<feature type="transmembrane region" description="Helical" evidence="6">
    <location>
        <begin position="400"/>
        <end position="421"/>
    </location>
</feature>
<evidence type="ECO:0000313" key="8">
    <source>
        <dbReference type="Proteomes" id="UP000007266"/>
    </source>
</evidence>
<keyword evidence="3" id="KW-0297">G-protein coupled receptor</keyword>
<accession>A0A139WC11</accession>
<keyword evidence="2" id="KW-1003">Cell membrane</keyword>
<dbReference type="GO" id="GO:0005886">
    <property type="term" value="C:plasma membrane"/>
    <property type="evidence" value="ECO:0000318"/>
    <property type="project" value="GO_Central"/>
</dbReference>
<dbReference type="GO" id="GO:0004930">
    <property type="term" value="F:G protein-coupled receptor activity"/>
    <property type="evidence" value="ECO:0000318"/>
    <property type="project" value="GO_Central"/>
</dbReference>
<keyword evidence="5" id="KW-0807">Transducer</keyword>
<feature type="transmembrane region" description="Helical" evidence="6">
    <location>
        <begin position="30"/>
        <end position="49"/>
    </location>
</feature>